<dbReference type="EMBL" id="CBKE010000041">
    <property type="protein sequence ID" value="CDF04247.1"/>
    <property type="molecule type" value="Genomic_DNA"/>
</dbReference>
<feature type="coiled-coil region" evidence="2">
    <location>
        <begin position="102"/>
        <end position="167"/>
    </location>
</feature>
<feature type="signal peptide" evidence="3">
    <location>
        <begin position="1"/>
        <end position="22"/>
    </location>
</feature>
<dbReference type="PROSITE" id="PS51257">
    <property type="entry name" value="PROKAR_LIPOPROTEIN"/>
    <property type="match status" value="1"/>
</dbReference>
<comment type="similarity">
    <text evidence="1">Belongs to the membrane fusion protein (MFP) (TC 8.A.1) family.</text>
</comment>
<sequence>MKAYWKYTAAAMAVVAALSLTGCGQQTQQAEQPQLVKAIQVGSERAGTTAGTYSGTVKGRYQSNLSFQAGGRITARNVQLGSQVHAGDVLMTVDPKDVAQAVNQTQAQVDAAAAQLQLAQSNLTRYQQLYDMDAISASVLDQYQTAYDQASAQYNQALAAQQAQENQLSYTQLTADADGVIAAVSAGVGQGVAVSAEVGQVVAAGQTVVTLVHSGDLEVQVNVPENKLADFPVGKNVTVTFWALQNQQAAGVVREVAPMADAASRTYQVNIALPNPPDGMQLGMTATVANGSEQAAAEDTFVLPLAAIYQTGDTPQVWIVGKDKTLSLKDVTVQDFGDNTVKVTGLSRGDVVVTAGVHMLSEGQKVRVEGEDE</sequence>
<dbReference type="Gene3D" id="2.40.50.100">
    <property type="match status" value="1"/>
</dbReference>
<dbReference type="GO" id="GO:0015562">
    <property type="term" value="F:efflux transmembrane transporter activity"/>
    <property type="evidence" value="ECO:0007669"/>
    <property type="project" value="TreeGrafter"/>
</dbReference>
<accession>R7MWN2</accession>
<evidence type="ECO:0000256" key="3">
    <source>
        <dbReference type="SAM" id="SignalP"/>
    </source>
</evidence>
<reference evidence="5" key="1">
    <citation type="submission" date="2012-11" db="EMBL/GenBank/DDBJ databases">
        <title>Dependencies among metagenomic species, viruses, plasmids and units of genetic variation.</title>
        <authorList>
            <person name="Nielsen H.B."/>
            <person name="Almeida M."/>
            <person name="Juncker A.S."/>
            <person name="Rasmussen S."/>
            <person name="Li J."/>
            <person name="Sunagawa S."/>
            <person name="Plichta D."/>
            <person name="Gautier L."/>
            <person name="Le Chatelier E."/>
            <person name="Peletier E."/>
            <person name="Bonde I."/>
            <person name="Nielsen T."/>
            <person name="Manichanh C."/>
            <person name="Arumugam M."/>
            <person name="Batto J."/>
            <person name="Santos M.B.Q.D."/>
            <person name="Blom N."/>
            <person name="Borruel N."/>
            <person name="Burgdorf K.S."/>
            <person name="Boumezbeur F."/>
            <person name="Casellas F."/>
            <person name="Dore J."/>
            <person name="Guarner F."/>
            <person name="Hansen T."/>
            <person name="Hildebrand F."/>
            <person name="Kaas R.S."/>
            <person name="Kennedy S."/>
            <person name="Kristiansen K."/>
            <person name="Kultima J.R."/>
            <person name="Leonard P."/>
            <person name="Levenez F."/>
            <person name="Lund O."/>
            <person name="Moumen B."/>
            <person name="Le Paslier D."/>
            <person name="Pons N."/>
            <person name="Pedersen O."/>
            <person name="Prifti E."/>
            <person name="Qin J."/>
            <person name="Raes J."/>
            <person name="Tap J."/>
            <person name="Tims S."/>
            <person name="Ussery D.W."/>
            <person name="Yamada T."/>
            <person name="MetaHit consortium"/>
            <person name="Renault P."/>
            <person name="Sicheritz-Ponten T."/>
            <person name="Bork P."/>
            <person name="Wang J."/>
            <person name="Brunak S."/>
            <person name="Ehrlich S.D."/>
        </authorList>
    </citation>
    <scope>NUCLEOTIDE SEQUENCE [LARGE SCALE GENOMIC DNA]</scope>
</reference>
<proteinExistence type="inferred from homology"/>
<dbReference type="Proteomes" id="UP000017908">
    <property type="component" value="Unassembled WGS sequence"/>
</dbReference>
<dbReference type="NCBIfam" id="TIGR01730">
    <property type="entry name" value="RND_mfp"/>
    <property type="match status" value="1"/>
</dbReference>
<dbReference type="Gene3D" id="1.10.287.470">
    <property type="entry name" value="Helix hairpin bin"/>
    <property type="match status" value="1"/>
</dbReference>
<keyword evidence="3" id="KW-0732">Signal</keyword>
<evidence type="ECO:0000259" key="4">
    <source>
        <dbReference type="Pfam" id="PF25954"/>
    </source>
</evidence>
<comment type="caution">
    <text evidence="5">The sequence shown here is derived from an EMBL/GenBank/DDBJ whole genome shotgun (WGS) entry which is preliminary data.</text>
</comment>
<dbReference type="PANTHER" id="PTHR30469:SF15">
    <property type="entry name" value="HLYD FAMILY OF SECRETION PROTEINS"/>
    <property type="match status" value="1"/>
</dbReference>
<gene>
    <name evidence="5" type="ORF">BN715_00611</name>
</gene>
<dbReference type="InterPro" id="IPR006143">
    <property type="entry name" value="RND_pump_MFP"/>
</dbReference>
<dbReference type="Gene3D" id="2.40.30.170">
    <property type="match status" value="1"/>
</dbReference>
<evidence type="ECO:0000256" key="1">
    <source>
        <dbReference type="ARBA" id="ARBA00009477"/>
    </source>
</evidence>
<dbReference type="GO" id="GO:1990281">
    <property type="term" value="C:efflux pump complex"/>
    <property type="evidence" value="ECO:0007669"/>
    <property type="project" value="TreeGrafter"/>
</dbReference>
<dbReference type="Gene3D" id="2.40.420.20">
    <property type="match status" value="1"/>
</dbReference>
<feature type="domain" description="CusB-like beta-barrel" evidence="4">
    <location>
        <begin position="219"/>
        <end position="291"/>
    </location>
</feature>
<dbReference type="InterPro" id="IPR058792">
    <property type="entry name" value="Beta-barrel_RND_2"/>
</dbReference>
<dbReference type="PANTHER" id="PTHR30469">
    <property type="entry name" value="MULTIDRUG RESISTANCE PROTEIN MDTA"/>
    <property type="match status" value="1"/>
</dbReference>
<evidence type="ECO:0000256" key="2">
    <source>
        <dbReference type="SAM" id="Coils"/>
    </source>
</evidence>
<keyword evidence="2" id="KW-0175">Coiled coil</keyword>
<name>R7MWN2_MEGEL</name>
<protein>
    <submittedName>
        <fullName evidence="5">Efflux transporter</fullName>
    </submittedName>
</protein>
<evidence type="ECO:0000313" key="5">
    <source>
        <dbReference type="EMBL" id="CDF04247.1"/>
    </source>
</evidence>
<feature type="chain" id="PRO_5038784119" evidence="3">
    <location>
        <begin position="23"/>
        <end position="373"/>
    </location>
</feature>
<dbReference type="AlphaFoldDB" id="R7MWN2"/>
<dbReference type="Pfam" id="PF25954">
    <property type="entry name" value="Beta-barrel_RND_2"/>
    <property type="match status" value="1"/>
</dbReference>
<organism evidence="5">
    <name type="scientific">Megasphaera elsdenii CAG:570</name>
    <dbReference type="NCBI Taxonomy" id="1263087"/>
    <lineage>
        <taxon>Bacteria</taxon>
        <taxon>Bacillati</taxon>
        <taxon>Bacillota</taxon>
        <taxon>Negativicutes</taxon>
        <taxon>Veillonellales</taxon>
        <taxon>Veillonellaceae</taxon>
        <taxon>Megasphaera</taxon>
    </lineage>
</organism>
<dbReference type="SUPFAM" id="SSF111369">
    <property type="entry name" value="HlyD-like secretion proteins"/>
    <property type="match status" value="1"/>
</dbReference>